<dbReference type="GO" id="GO:0006298">
    <property type="term" value="P:mismatch repair"/>
    <property type="evidence" value="ECO:0007669"/>
    <property type="project" value="UniProtKB-UniRule"/>
</dbReference>
<dbReference type="InterPro" id="IPR014790">
    <property type="entry name" value="MutL_C"/>
</dbReference>
<comment type="caution">
    <text evidence="8">The sequence shown here is derived from an EMBL/GenBank/DDBJ whole genome shotgun (WGS) entry which is preliminary data.</text>
</comment>
<feature type="domain" description="DNA mismatch repair protein S5" evidence="7">
    <location>
        <begin position="210"/>
        <end position="328"/>
    </location>
</feature>
<dbReference type="SMART" id="SM01340">
    <property type="entry name" value="DNA_mis_repair"/>
    <property type="match status" value="1"/>
</dbReference>
<organism evidence="8 9">
    <name type="scientific">Pseudofulvimonas gallinarii</name>
    <dbReference type="NCBI Taxonomy" id="634155"/>
    <lineage>
        <taxon>Bacteria</taxon>
        <taxon>Pseudomonadati</taxon>
        <taxon>Pseudomonadota</taxon>
        <taxon>Gammaproteobacteria</taxon>
        <taxon>Lysobacterales</taxon>
        <taxon>Rhodanobacteraceae</taxon>
        <taxon>Pseudofulvimonas</taxon>
    </lineage>
</organism>
<dbReference type="HAMAP" id="MF_00149">
    <property type="entry name" value="DNA_mis_repair"/>
    <property type="match status" value="1"/>
</dbReference>
<keyword evidence="4 5" id="KW-0234">DNA repair</keyword>
<dbReference type="GO" id="GO:0016887">
    <property type="term" value="F:ATP hydrolysis activity"/>
    <property type="evidence" value="ECO:0007669"/>
    <property type="project" value="InterPro"/>
</dbReference>
<dbReference type="NCBIfam" id="TIGR00585">
    <property type="entry name" value="mutl"/>
    <property type="match status" value="1"/>
</dbReference>
<evidence type="ECO:0000259" key="6">
    <source>
        <dbReference type="SMART" id="SM00853"/>
    </source>
</evidence>
<dbReference type="Gene3D" id="3.30.565.10">
    <property type="entry name" value="Histidine kinase-like ATPase, C-terminal domain"/>
    <property type="match status" value="1"/>
</dbReference>
<dbReference type="InterPro" id="IPR038973">
    <property type="entry name" value="MutL/Mlh/Pms-like"/>
</dbReference>
<evidence type="ECO:0000313" key="9">
    <source>
        <dbReference type="Proteomes" id="UP000294599"/>
    </source>
</evidence>
<dbReference type="CDD" id="cd03482">
    <property type="entry name" value="MutL_Trans_MutL"/>
    <property type="match status" value="1"/>
</dbReference>
<feature type="domain" description="MutL C-terminal dimerisation" evidence="6">
    <location>
        <begin position="420"/>
        <end position="563"/>
    </location>
</feature>
<dbReference type="InterPro" id="IPR014762">
    <property type="entry name" value="DNA_mismatch_repair_CS"/>
</dbReference>
<dbReference type="Pfam" id="PF13589">
    <property type="entry name" value="HATPase_c_3"/>
    <property type="match status" value="1"/>
</dbReference>
<dbReference type="FunFam" id="3.30.565.10:FF:000003">
    <property type="entry name" value="DNA mismatch repair endonuclease MutL"/>
    <property type="match status" value="1"/>
</dbReference>
<sequence>MSIKVLPDALINQIAAGEVVERPASVVRELVDNALDAGARRVEIEIENGGTRLIRVRDDGHGIARDELALALTRHATSKIADIDDLMRVASLGFRGEALPSIASVSRFALVSRRDGEAHAWRIEAAHGRLSETQPASHPRGSTVEVRELFFNIPARRKFLRSERTEFSHIQELVRTAALAHPEVEFRLAHNGRPAIWLKAVDDAFERQRLAAVLDETFLDHAGRLDQSGAGLRLRGLLGAPTSARGQADLQYFFVNGRPVRDRVVAHAVRQAYADVLHHGRHPAYLLFLEIDPGAVDVNVHPAKLEVRFRDSRLVHDFLFRTLHEALAGARAGAAVPAHAEAAPLTSIPVPSAPSFQPGRQAGLGLAVAEVMSGYAALYGGNAGGVAVAATGTVGASAPAWPAMPAQSGEAAEIPPLGYALAQLHGVFILAQNARGLVLVDMHAAHERITYERLKANRAGQGIVSQRLLVPLGIELSPREAVVVEEQGDRLAALGFELVMAGPSQARLLKVPSLLAGGDAAALAKQVLSDLAEHGSSRLGEEAENALLATMACHGSVRANRALTLPEMNALLRDMEATERSGQCNHGRPTWVEWPLAELDKLFQRGR</sequence>
<dbReference type="InterPro" id="IPR014721">
    <property type="entry name" value="Ribsml_uS5_D2-typ_fold_subgr"/>
</dbReference>
<comment type="similarity">
    <text evidence="1 5">Belongs to the DNA mismatch repair MutL/HexB family.</text>
</comment>
<dbReference type="Gene3D" id="3.30.1370.100">
    <property type="entry name" value="MutL, C-terminal domain, regulatory subdomain"/>
    <property type="match status" value="1"/>
</dbReference>
<dbReference type="Proteomes" id="UP000294599">
    <property type="component" value="Unassembled WGS sequence"/>
</dbReference>
<dbReference type="InterPro" id="IPR037198">
    <property type="entry name" value="MutL_C_sf"/>
</dbReference>
<dbReference type="SUPFAM" id="SSF55874">
    <property type="entry name" value="ATPase domain of HSP90 chaperone/DNA topoisomerase II/histidine kinase"/>
    <property type="match status" value="1"/>
</dbReference>
<dbReference type="PANTHER" id="PTHR10073:SF12">
    <property type="entry name" value="DNA MISMATCH REPAIR PROTEIN MLH1"/>
    <property type="match status" value="1"/>
</dbReference>
<keyword evidence="3 5" id="KW-0227">DNA damage</keyword>
<evidence type="ECO:0000256" key="4">
    <source>
        <dbReference type="ARBA" id="ARBA00023204"/>
    </source>
</evidence>
<dbReference type="OrthoDB" id="9763467at2"/>
<comment type="function">
    <text evidence="5">This protein is involved in the repair of mismatches in DNA. It is required for dam-dependent methyl-directed DNA mismatch repair. May act as a 'molecular matchmaker', a protein that promotes the formation of a stable complex between two or more DNA-binding proteins in an ATP-dependent manner without itself being part of a final effector complex.</text>
</comment>
<dbReference type="GO" id="GO:0140664">
    <property type="term" value="F:ATP-dependent DNA damage sensor activity"/>
    <property type="evidence" value="ECO:0007669"/>
    <property type="project" value="InterPro"/>
</dbReference>
<dbReference type="Gene3D" id="3.30.230.10">
    <property type="match status" value="1"/>
</dbReference>
<dbReference type="InterPro" id="IPR036890">
    <property type="entry name" value="HATPase_C_sf"/>
</dbReference>
<dbReference type="InterPro" id="IPR020568">
    <property type="entry name" value="Ribosomal_Su5_D2-typ_SF"/>
</dbReference>
<evidence type="ECO:0000256" key="5">
    <source>
        <dbReference type="HAMAP-Rule" id="MF_00149"/>
    </source>
</evidence>
<gene>
    <name evidence="5" type="primary">mutL</name>
    <name evidence="8" type="ORF">EDC25_102176</name>
</gene>
<dbReference type="InterPro" id="IPR042120">
    <property type="entry name" value="MutL_C_dimsub"/>
</dbReference>
<evidence type="ECO:0000256" key="1">
    <source>
        <dbReference type="ARBA" id="ARBA00006082"/>
    </source>
</evidence>
<dbReference type="GO" id="GO:0005524">
    <property type="term" value="F:ATP binding"/>
    <property type="evidence" value="ECO:0007669"/>
    <property type="project" value="InterPro"/>
</dbReference>
<dbReference type="InterPro" id="IPR013507">
    <property type="entry name" value="DNA_mismatch_S5_2-like"/>
</dbReference>
<dbReference type="PROSITE" id="PS00058">
    <property type="entry name" value="DNA_MISMATCH_REPAIR_1"/>
    <property type="match status" value="1"/>
</dbReference>
<evidence type="ECO:0000256" key="2">
    <source>
        <dbReference type="ARBA" id="ARBA00021975"/>
    </source>
</evidence>
<dbReference type="AlphaFoldDB" id="A0A4R3LKH3"/>
<evidence type="ECO:0000313" key="8">
    <source>
        <dbReference type="EMBL" id="TCT00810.1"/>
    </source>
</evidence>
<dbReference type="Gene3D" id="3.30.1540.20">
    <property type="entry name" value="MutL, C-terminal domain, dimerisation subdomain"/>
    <property type="match status" value="1"/>
</dbReference>
<dbReference type="PANTHER" id="PTHR10073">
    <property type="entry name" value="DNA MISMATCH REPAIR PROTEIN MLH, PMS, MUTL"/>
    <property type="match status" value="1"/>
</dbReference>
<dbReference type="CDD" id="cd16926">
    <property type="entry name" value="HATPase_MutL-MLH-PMS-like"/>
    <property type="match status" value="1"/>
</dbReference>
<dbReference type="EMBL" id="SMAF01000002">
    <property type="protein sequence ID" value="TCT00810.1"/>
    <property type="molecule type" value="Genomic_DNA"/>
</dbReference>
<evidence type="ECO:0000259" key="7">
    <source>
        <dbReference type="SMART" id="SM01340"/>
    </source>
</evidence>
<dbReference type="Pfam" id="PF01119">
    <property type="entry name" value="DNA_mis_repair"/>
    <property type="match status" value="1"/>
</dbReference>
<proteinExistence type="inferred from homology"/>
<dbReference type="Pfam" id="PF08676">
    <property type="entry name" value="MutL_C"/>
    <property type="match status" value="1"/>
</dbReference>
<dbReference type="RefSeq" id="WP_123522102.1">
    <property type="nucleotide sequence ID" value="NZ_JBHLWF010000013.1"/>
</dbReference>
<dbReference type="InterPro" id="IPR042121">
    <property type="entry name" value="MutL_C_regsub"/>
</dbReference>
<dbReference type="InterPro" id="IPR002099">
    <property type="entry name" value="MutL/Mlh/PMS"/>
</dbReference>
<dbReference type="InterPro" id="IPR020667">
    <property type="entry name" value="DNA_mismatch_repair_MutL"/>
</dbReference>
<dbReference type="GO" id="GO:0032300">
    <property type="term" value="C:mismatch repair complex"/>
    <property type="evidence" value="ECO:0007669"/>
    <property type="project" value="InterPro"/>
</dbReference>
<accession>A0A4R3LKH3</accession>
<reference evidence="8 9" key="1">
    <citation type="submission" date="2019-03" db="EMBL/GenBank/DDBJ databases">
        <title>Genomic Encyclopedia of Type Strains, Phase IV (KMG-IV): sequencing the most valuable type-strain genomes for metagenomic binning, comparative biology and taxonomic classification.</title>
        <authorList>
            <person name="Goeker M."/>
        </authorList>
    </citation>
    <scope>NUCLEOTIDE SEQUENCE [LARGE SCALE GENOMIC DNA]</scope>
    <source>
        <strain evidence="8 9">DSM 21944</strain>
    </source>
</reference>
<name>A0A4R3LKH3_9GAMM</name>
<dbReference type="GO" id="GO:0030983">
    <property type="term" value="F:mismatched DNA binding"/>
    <property type="evidence" value="ECO:0007669"/>
    <property type="project" value="InterPro"/>
</dbReference>
<dbReference type="SUPFAM" id="SSF118116">
    <property type="entry name" value="DNA mismatch repair protein MutL"/>
    <property type="match status" value="1"/>
</dbReference>
<dbReference type="SMART" id="SM00853">
    <property type="entry name" value="MutL_C"/>
    <property type="match status" value="1"/>
</dbReference>
<evidence type="ECO:0000256" key="3">
    <source>
        <dbReference type="ARBA" id="ARBA00022763"/>
    </source>
</evidence>
<keyword evidence="9" id="KW-1185">Reference proteome</keyword>
<dbReference type="SUPFAM" id="SSF54211">
    <property type="entry name" value="Ribosomal protein S5 domain 2-like"/>
    <property type="match status" value="1"/>
</dbReference>
<protein>
    <recommendedName>
        <fullName evidence="2 5">DNA mismatch repair protein MutL</fullName>
    </recommendedName>
</protein>